<evidence type="ECO:0000313" key="2">
    <source>
        <dbReference type="Proteomes" id="UP001162992"/>
    </source>
</evidence>
<proteinExistence type="predicted"/>
<organism evidence="1 2">
    <name type="scientific">Diphasiastrum complanatum</name>
    <name type="common">Issler's clubmoss</name>
    <name type="synonym">Lycopodium complanatum</name>
    <dbReference type="NCBI Taxonomy" id="34168"/>
    <lineage>
        <taxon>Eukaryota</taxon>
        <taxon>Viridiplantae</taxon>
        <taxon>Streptophyta</taxon>
        <taxon>Embryophyta</taxon>
        <taxon>Tracheophyta</taxon>
        <taxon>Lycopodiopsida</taxon>
        <taxon>Lycopodiales</taxon>
        <taxon>Lycopodiaceae</taxon>
        <taxon>Lycopodioideae</taxon>
        <taxon>Diphasiastrum</taxon>
    </lineage>
</organism>
<dbReference type="EMBL" id="CM055109">
    <property type="protein sequence ID" value="KAJ7522610.1"/>
    <property type="molecule type" value="Genomic_DNA"/>
</dbReference>
<sequence>MAHILDQKIRSFKLKIPEFKKMSKTDSDRSWEVLEDAISQILTLNVKYLSFEQIYRTVYSMVLYRCGEVVYRGFVNMMARHLQRIATTLEAVPGSLFLEELNRRWTSYIQSLQIIEDIFFHVDRTYFRPVAKTSTFLMGMNFWKQHLITTPEVRGRLLPALLDLVLRERMGEEKVQGLMSKIIKMLEDLGLYVYDDIFEKPLLDATAAVYRFQSKMAPHELGDCAEYLSMAERTLSEEIKRERVAMCVESRSGPKVTAAVTTEMICNYMLKLVDMVMPDLVLMLVGDKYDDLARTYAFFQFVPGGVAIVCTAMYTHLRATGKYLVADPERLENHVNFVQRLIDQQDKYDKVIRLSVKNDITFQNALSAAMETFVNSSKWAAESISLYMDDKLRKAADLKQVNTTDVEILDKVMMLIPYLHDKDVLKKNYRTNLAKRLLSGGAVSHKMESILISKLKAEFGYPYTSKLERMLTDMETSDDIMEGFTSNLLSGHDSVKESNFSVSVLTSASWPTQPMQICNLPSEILSLQHEFETHYYSAHSGRRLTWLPNIRSAELKANFGFGKEHELHVSTYQTCILMLFNTKDCLTYEEIQQTTGIRCHDLTRELHSLACVKGKNVLRKEPISKDIGKADVFMFNDGFSSKLYKIKIWNVGAQKLMETKRKYTRERVQFDRRPQIEAAIVRVMKSRQILDHKNLVTQVTEHLKSSFVANPPEIKKGIEALIGKEFLERDKDETQSYRYVA</sequence>
<keyword evidence="2" id="KW-1185">Reference proteome</keyword>
<reference evidence="2" key="1">
    <citation type="journal article" date="2024" name="Proc. Natl. Acad. Sci. U.S.A.">
        <title>Extraordinary preservation of gene collinearity over three hundred million years revealed in homosporous lycophytes.</title>
        <authorList>
            <person name="Li C."/>
            <person name="Wickell D."/>
            <person name="Kuo L.Y."/>
            <person name="Chen X."/>
            <person name="Nie B."/>
            <person name="Liao X."/>
            <person name="Peng D."/>
            <person name="Ji J."/>
            <person name="Jenkins J."/>
            <person name="Williams M."/>
            <person name="Shu S."/>
            <person name="Plott C."/>
            <person name="Barry K."/>
            <person name="Rajasekar S."/>
            <person name="Grimwood J."/>
            <person name="Han X."/>
            <person name="Sun S."/>
            <person name="Hou Z."/>
            <person name="He W."/>
            <person name="Dai G."/>
            <person name="Sun C."/>
            <person name="Schmutz J."/>
            <person name="Leebens-Mack J.H."/>
            <person name="Li F.W."/>
            <person name="Wang L."/>
        </authorList>
    </citation>
    <scope>NUCLEOTIDE SEQUENCE [LARGE SCALE GENOMIC DNA]</scope>
    <source>
        <strain evidence="2">cv. PW_Plant_1</strain>
    </source>
</reference>
<comment type="caution">
    <text evidence="1">The sequence shown here is derived from an EMBL/GenBank/DDBJ whole genome shotgun (WGS) entry which is preliminary data.</text>
</comment>
<accession>A0ACC2AYI6</accession>
<name>A0ACC2AYI6_DIPCM</name>
<evidence type="ECO:0000313" key="1">
    <source>
        <dbReference type="EMBL" id="KAJ7522610.1"/>
    </source>
</evidence>
<dbReference type="Proteomes" id="UP001162992">
    <property type="component" value="Chromosome 18"/>
</dbReference>
<gene>
    <name evidence="1" type="ORF">O6H91_18G019400</name>
</gene>
<protein>
    <submittedName>
        <fullName evidence="1">Uncharacterized protein</fullName>
    </submittedName>
</protein>